<keyword evidence="3" id="KW-1185">Reference proteome</keyword>
<dbReference type="EMBL" id="JACJKY010000008">
    <property type="protein sequence ID" value="MBM6920798.1"/>
    <property type="molecule type" value="Genomic_DNA"/>
</dbReference>
<feature type="transmembrane region" description="Helical" evidence="1">
    <location>
        <begin position="119"/>
        <end position="144"/>
    </location>
</feature>
<feature type="transmembrane region" description="Helical" evidence="1">
    <location>
        <begin position="58"/>
        <end position="77"/>
    </location>
</feature>
<dbReference type="NCBIfam" id="TIGR02838">
    <property type="entry name" value="spore_V_AC"/>
    <property type="match status" value="1"/>
</dbReference>
<sequence>MNLSPTQYDTLVKRASPKSKSKKTIIQSFLIGGAICTVGQLLRSLFLSLDISQTHTATLVAASLIALSALLTGLGIYDNIAKHAGAGTLVPITGFANAVVSPALEFKSEGFILGVGAKIFIIAGPVIAYGTIASVIYGVIYWLFTAAF</sequence>
<proteinExistence type="predicted"/>
<gene>
    <name evidence="2" type="primary">spoVAC</name>
    <name evidence="2" type="ORF">H6A12_06500</name>
</gene>
<evidence type="ECO:0000256" key="1">
    <source>
        <dbReference type="SAM" id="Phobius"/>
    </source>
</evidence>
<dbReference type="InterPro" id="IPR014203">
    <property type="entry name" value="Spore_V_AC"/>
</dbReference>
<dbReference type="Pfam" id="PF03862">
    <property type="entry name" value="SpoVAC_SpoVAEB"/>
    <property type="match status" value="1"/>
</dbReference>
<dbReference type="RefSeq" id="WP_204446072.1">
    <property type="nucleotide sequence ID" value="NZ_JACJKY010000008.1"/>
</dbReference>
<dbReference type="InterPro" id="IPR005562">
    <property type="entry name" value="SpoVA"/>
</dbReference>
<accession>A0A938X6B6</accession>
<comment type="caution">
    <text evidence="2">The sequence shown here is derived from an EMBL/GenBank/DDBJ whole genome shotgun (WGS) entry which is preliminary data.</text>
</comment>
<dbReference type="PANTHER" id="PTHR38450">
    <property type="entry name" value="STAGE V SPORULATION PROTEIN AC-RELATED"/>
    <property type="match status" value="1"/>
</dbReference>
<keyword evidence="1" id="KW-0812">Transmembrane</keyword>
<keyword evidence="1" id="KW-0472">Membrane</keyword>
<feature type="transmembrane region" description="Helical" evidence="1">
    <location>
        <begin position="24"/>
        <end position="46"/>
    </location>
</feature>
<dbReference type="Proteomes" id="UP000774750">
    <property type="component" value="Unassembled WGS sequence"/>
</dbReference>
<protein>
    <submittedName>
        <fullName evidence="2">Stage V sporulation protein AC</fullName>
    </submittedName>
</protein>
<feature type="transmembrane region" description="Helical" evidence="1">
    <location>
        <begin position="84"/>
        <end position="104"/>
    </location>
</feature>
<reference evidence="2" key="2">
    <citation type="journal article" date="2021" name="Sci. Rep.">
        <title>The distribution of antibiotic resistance genes in chicken gut microbiota commensals.</title>
        <authorList>
            <person name="Juricova H."/>
            <person name="Matiasovicova J."/>
            <person name="Kubasova T."/>
            <person name="Cejkova D."/>
            <person name="Rychlik I."/>
        </authorList>
    </citation>
    <scope>NUCLEOTIDE SEQUENCE</scope>
    <source>
        <strain evidence="2">An559</strain>
    </source>
</reference>
<name>A0A938X6B6_9FIRM</name>
<evidence type="ECO:0000313" key="3">
    <source>
        <dbReference type="Proteomes" id="UP000774750"/>
    </source>
</evidence>
<evidence type="ECO:0000313" key="2">
    <source>
        <dbReference type="EMBL" id="MBM6920798.1"/>
    </source>
</evidence>
<keyword evidence="1" id="KW-1133">Transmembrane helix</keyword>
<dbReference type="AlphaFoldDB" id="A0A938X6B6"/>
<reference evidence="2" key="1">
    <citation type="submission" date="2020-08" db="EMBL/GenBank/DDBJ databases">
        <authorList>
            <person name="Cejkova D."/>
            <person name="Kubasova T."/>
            <person name="Jahodarova E."/>
            <person name="Rychlik I."/>
        </authorList>
    </citation>
    <scope>NUCLEOTIDE SEQUENCE</scope>
    <source>
        <strain evidence="2">An559</strain>
    </source>
</reference>
<organism evidence="2 3">
    <name type="scientific">Merdimmobilis hominis</name>
    <dbReference type="NCBI Taxonomy" id="2897707"/>
    <lineage>
        <taxon>Bacteria</taxon>
        <taxon>Bacillati</taxon>
        <taxon>Bacillota</taxon>
        <taxon>Clostridia</taxon>
        <taxon>Eubacteriales</taxon>
        <taxon>Oscillospiraceae</taxon>
        <taxon>Merdimmobilis</taxon>
    </lineage>
</organism>
<dbReference type="PANTHER" id="PTHR38450:SF1">
    <property type="entry name" value="STAGE V SPORULATION PROTEIN AC"/>
    <property type="match status" value="1"/>
</dbReference>